<proteinExistence type="predicted"/>
<sequence length="199" mass="22539">MMIRLENERDYAAVENLTREAFWDVYRPGCDEHILAHKLRKTAFLPELDYVTEQDGQIVGNIMYSKAKIVAENGGEQAVLTFGPISVLPAKQKTGIGSLLINHTKKLAQEKGYRAIVIYGNPAYYHRFGFVDAARFHISTADGQNFDAFMALELEKGALAGIRGKFQEDPVFQMDPMELEAFDKKFPHKDKHVTDTQLK</sequence>
<dbReference type="InterPro" id="IPR016181">
    <property type="entry name" value="Acyl_CoA_acyltransferase"/>
</dbReference>
<evidence type="ECO:0000313" key="2">
    <source>
        <dbReference type="EMBL" id="MPN34707.1"/>
    </source>
</evidence>
<dbReference type="Gene3D" id="3.40.630.30">
    <property type="match status" value="1"/>
</dbReference>
<dbReference type="GO" id="GO:0016747">
    <property type="term" value="F:acyltransferase activity, transferring groups other than amino-acyl groups"/>
    <property type="evidence" value="ECO:0007669"/>
    <property type="project" value="InterPro"/>
</dbReference>
<organism evidence="2">
    <name type="scientific">bioreactor metagenome</name>
    <dbReference type="NCBI Taxonomy" id="1076179"/>
    <lineage>
        <taxon>unclassified sequences</taxon>
        <taxon>metagenomes</taxon>
        <taxon>ecological metagenomes</taxon>
    </lineage>
</organism>
<evidence type="ECO:0000259" key="1">
    <source>
        <dbReference type="PROSITE" id="PS51186"/>
    </source>
</evidence>
<accession>A0A645H6Q5</accession>
<dbReference type="AlphaFoldDB" id="A0A645H6Q5"/>
<gene>
    <name evidence="2" type="ORF">SDC9_182201</name>
</gene>
<name>A0A645H6Q5_9ZZZZ</name>
<dbReference type="InterPro" id="IPR000182">
    <property type="entry name" value="GNAT_dom"/>
</dbReference>
<dbReference type="PROSITE" id="PS51186">
    <property type="entry name" value="GNAT"/>
    <property type="match status" value="1"/>
</dbReference>
<dbReference type="EMBL" id="VSSQ01087879">
    <property type="protein sequence ID" value="MPN34707.1"/>
    <property type="molecule type" value="Genomic_DNA"/>
</dbReference>
<comment type="caution">
    <text evidence="2">The sequence shown here is derived from an EMBL/GenBank/DDBJ whole genome shotgun (WGS) entry which is preliminary data.</text>
</comment>
<dbReference type="SUPFAM" id="SSF55729">
    <property type="entry name" value="Acyl-CoA N-acyltransferases (Nat)"/>
    <property type="match status" value="1"/>
</dbReference>
<reference evidence="2" key="1">
    <citation type="submission" date="2019-08" db="EMBL/GenBank/DDBJ databases">
        <authorList>
            <person name="Kucharzyk K."/>
            <person name="Murdoch R.W."/>
            <person name="Higgins S."/>
            <person name="Loffler F."/>
        </authorList>
    </citation>
    <scope>NUCLEOTIDE SEQUENCE</scope>
</reference>
<dbReference type="CDD" id="cd04301">
    <property type="entry name" value="NAT_SF"/>
    <property type="match status" value="1"/>
</dbReference>
<dbReference type="Pfam" id="PF13508">
    <property type="entry name" value="Acetyltransf_7"/>
    <property type="match status" value="1"/>
</dbReference>
<protein>
    <recommendedName>
        <fullName evidence="1">N-acetyltransferase domain-containing protein</fullName>
    </recommendedName>
</protein>
<feature type="domain" description="N-acetyltransferase" evidence="1">
    <location>
        <begin position="1"/>
        <end position="155"/>
    </location>
</feature>